<comment type="similarity">
    <text evidence="6">Belongs to the ATP-dependent DNA ligase family.</text>
</comment>
<dbReference type="Gene3D" id="2.40.50.140">
    <property type="entry name" value="Nucleic acid-binding proteins"/>
    <property type="match status" value="1"/>
</dbReference>
<dbReference type="InterPro" id="IPR012309">
    <property type="entry name" value="DNA_ligase_ATP-dep_C"/>
</dbReference>
<dbReference type="Gene3D" id="1.10.3260.10">
    <property type="entry name" value="DNA ligase, ATP-dependent, N-terminal domain"/>
    <property type="match status" value="1"/>
</dbReference>
<evidence type="ECO:0000256" key="5">
    <source>
        <dbReference type="ARBA" id="ARBA00022840"/>
    </source>
</evidence>
<dbReference type="InterPro" id="IPR016059">
    <property type="entry name" value="DNA_ligase_ATP-dep_CS"/>
</dbReference>
<keyword evidence="2" id="KW-0436">Ligase</keyword>
<dbReference type="AlphaFoldDB" id="A0A133ULI2"/>
<dbReference type="InterPro" id="IPR012340">
    <property type="entry name" value="NA-bd_OB-fold"/>
</dbReference>
<dbReference type="GO" id="GO:0003910">
    <property type="term" value="F:DNA ligase (ATP) activity"/>
    <property type="evidence" value="ECO:0007669"/>
    <property type="project" value="InterPro"/>
</dbReference>
<dbReference type="Gene3D" id="3.30.470.30">
    <property type="entry name" value="DNA ligase/mRNA capping enzyme"/>
    <property type="match status" value="1"/>
</dbReference>
<proteinExistence type="inferred from homology"/>
<keyword evidence="5" id="KW-0067">ATP-binding</keyword>
<dbReference type="SUPFAM" id="SSF117018">
    <property type="entry name" value="ATP-dependent DNA ligase DNA-binding domain"/>
    <property type="match status" value="1"/>
</dbReference>
<dbReference type="InterPro" id="IPR012308">
    <property type="entry name" value="DNA_ligase_ATP-dep_N"/>
</dbReference>
<name>A0A133ULI2_9EURY</name>
<evidence type="ECO:0000259" key="7">
    <source>
        <dbReference type="PROSITE" id="PS50160"/>
    </source>
</evidence>
<keyword evidence="9" id="KW-1185">Reference proteome</keyword>
<protein>
    <recommendedName>
        <fullName evidence="1">DNA ligase</fullName>
    </recommendedName>
</protein>
<dbReference type="CDD" id="cd07972">
    <property type="entry name" value="OBF_DNA_ligase_Arch_LigB"/>
    <property type="match status" value="1"/>
</dbReference>
<evidence type="ECO:0000256" key="2">
    <source>
        <dbReference type="ARBA" id="ARBA00022598"/>
    </source>
</evidence>
<gene>
    <name evidence="8" type="ORF">AKJ36_01615</name>
</gene>
<dbReference type="InterPro" id="IPR012310">
    <property type="entry name" value="DNA_ligase_ATP-dep_cent"/>
</dbReference>
<evidence type="ECO:0000256" key="4">
    <source>
        <dbReference type="ARBA" id="ARBA00022741"/>
    </source>
</evidence>
<evidence type="ECO:0000313" key="9">
    <source>
        <dbReference type="Proteomes" id="UP000070155"/>
    </source>
</evidence>
<dbReference type="GO" id="GO:0006281">
    <property type="term" value="P:DNA repair"/>
    <property type="evidence" value="ECO:0007669"/>
    <property type="project" value="InterPro"/>
</dbReference>
<dbReference type="Pfam" id="PF01068">
    <property type="entry name" value="DNA_ligase_A_M"/>
    <property type="match status" value="1"/>
</dbReference>
<dbReference type="Pfam" id="PF04679">
    <property type="entry name" value="DNA_ligase_A_C"/>
    <property type="match status" value="1"/>
</dbReference>
<dbReference type="SUPFAM" id="SSF56091">
    <property type="entry name" value="DNA ligase/mRNA capping enzyme, catalytic domain"/>
    <property type="match status" value="1"/>
</dbReference>
<evidence type="ECO:0000256" key="6">
    <source>
        <dbReference type="RuleBase" id="RU004196"/>
    </source>
</evidence>
<dbReference type="GO" id="GO:0005524">
    <property type="term" value="F:ATP binding"/>
    <property type="evidence" value="ECO:0007669"/>
    <property type="project" value="UniProtKB-KW"/>
</dbReference>
<dbReference type="EMBL" id="LHXQ01000016">
    <property type="protein sequence ID" value="KXA95064.1"/>
    <property type="molecule type" value="Genomic_DNA"/>
</dbReference>
<dbReference type="InterPro" id="IPR000977">
    <property type="entry name" value="DNA_ligase_ATP-dep"/>
</dbReference>
<dbReference type="GO" id="GO:0003677">
    <property type="term" value="F:DNA binding"/>
    <property type="evidence" value="ECO:0007669"/>
    <property type="project" value="InterPro"/>
</dbReference>
<dbReference type="GO" id="GO:0006273">
    <property type="term" value="P:lagging strand elongation"/>
    <property type="evidence" value="ECO:0007669"/>
    <property type="project" value="TreeGrafter"/>
</dbReference>
<keyword evidence="3" id="KW-0235">DNA replication</keyword>
<dbReference type="PROSITE" id="PS00697">
    <property type="entry name" value="DNA_LIGASE_A1"/>
    <property type="match status" value="1"/>
</dbReference>
<dbReference type="Proteomes" id="UP000070155">
    <property type="component" value="Unassembled WGS sequence"/>
</dbReference>
<reference evidence="8 9" key="1">
    <citation type="journal article" date="2016" name="Sci. Rep.">
        <title>Metabolic traits of an uncultured archaeal lineage -MSBL1- from brine pools of the Red Sea.</title>
        <authorList>
            <person name="Mwirichia R."/>
            <person name="Alam I."/>
            <person name="Rashid M."/>
            <person name="Vinu M."/>
            <person name="Ba-Alawi W."/>
            <person name="Anthony Kamau A."/>
            <person name="Kamanda Ngugi D."/>
            <person name="Goker M."/>
            <person name="Klenk H.P."/>
            <person name="Bajic V."/>
            <person name="Stingl U."/>
        </authorList>
    </citation>
    <scope>NUCLEOTIDE SEQUENCE [LARGE SCALE GENOMIC DNA]</scope>
    <source>
        <strain evidence="8">SCGC-AAA259I07</strain>
    </source>
</reference>
<dbReference type="Pfam" id="PF04675">
    <property type="entry name" value="DNA_ligase_A_N"/>
    <property type="match status" value="1"/>
</dbReference>
<dbReference type="GO" id="GO:0071897">
    <property type="term" value="P:DNA biosynthetic process"/>
    <property type="evidence" value="ECO:0007669"/>
    <property type="project" value="InterPro"/>
</dbReference>
<organism evidence="8 9">
    <name type="scientific">candidate division MSBL1 archaeon SCGC-AAA259I07</name>
    <dbReference type="NCBI Taxonomy" id="1698266"/>
    <lineage>
        <taxon>Archaea</taxon>
        <taxon>Methanobacteriati</taxon>
        <taxon>Methanobacteriota</taxon>
        <taxon>candidate division MSBL1</taxon>
    </lineage>
</organism>
<dbReference type="NCBIfam" id="TIGR00574">
    <property type="entry name" value="dnl1"/>
    <property type="match status" value="1"/>
</dbReference>
<keyword evidence="4" id="KW-0547">Nucleotide-binding</keyword>
<dbReference type="SUPFAM" id="SSF50249">
    <property type="entry name" value="Nucleic acid-binding proteins"/>
    <property type="match status" value="1"/>
</dbReference>
<accession>A0A133ULI2</accession>
<dbReference type="InterPro" id="IPR036599">
    <property type="entry name" value="DNA_ligase_N_sf"/>
</dbReference>
<dbReference type="PANTHER" id="PTHR45674">
    <property type="entry name" value="DNA LIGASE 1/3 FAMILY MEMBER"/>
    <property type="match status" value="1"/>
</dbReference>
<dbReference type="InterPro" id="IPR050191">
    <property type="entry name" value="ATP-dep_DNA_ligase"/>
</dbReference>
<evidence type="ECO:0000256" key="3">
    <source>
        <dbReference type="ARBA" id="ARBA00022705"/>
    </source>
</evidence>
<dbReference type="GO" id="GO:0006310">
    <property type="term" value="P:DNA recombination"/>
    <property type="evidence" value="ECO:0007669"/>
    <property type="project" value="InterPro"/>
</dbReference>
<dbReference type="PANTHER" id="PTHR45674:SF7">
    <property type="entry name" value="DNA LIGASE"/>
    <property type="match status" value="1"/>
</dbReference>
<comment type="caution">
    <text evidence="8">The sequence shown here is derived from an EMBL/GenBank/DDBJ whole genome shotgun (WGS) entry which is preliminary data.</text>
</comment>
<sequence>MRFKDVATLCERLSKTDSRKDKIRLISDFVGNLDSKNLRRACRMIIGRPFPKSCQKKTNVSKKSLLNALEGIIETEKYDEYYDKYGDFGEVIRRLFLESEEKQSTLKPEENSPEAIQDFLDRISEAQGKGSAKERRKLIEAKFSQLDPLGVKYVSKILLGSSRHGVSDGLVIHAIADFWNAPVEKVRKAYMLTGDLGEAAVRAKRGKLDNVRLEYQRPFLPMLAEMADSASEISDEMRYCLCEEKLDGVRIQVHKGEDIEFYTRNLNRATGNFPEIVESLEGVKKKFIAEGELIATKGDFILPFQKLMRRFREDIDEELIEKIPVKIQFFDLLKLDDISLVDVDLETRIEKLRTELPELELTRRIRTGEEKEIENFFESCVDRENEGIIAKDLGSKYHPGERGKDWLKLKNAGETLDLVITRAEYGHGKRHKWLSDYYLAAYDKEEEKFKEIGKTYKGLTDEEIQKMTERLEKIEVDREGRTVTVKPQIVVEIEYSNIFTEESSTYDSGYTLRFARIKRVRDDLEPKDADTLERVSKLAHTEK</sequence>
<dbReference type="PROSITE" id="PS50160">
    <property type="entry name" value="DNA_LIGASE_A3"/>
    <property type="match status" value="1"/>
</dbReference>
<evidence type="ECO:0000256" key="1">
    <source>
        <dbReference type="ARBA" id="ARBA00013308"/>
    </source>
</evidence>
<evidence type="ECO:0000313" key="8">
    <source>
        <dbReference type="EMBL" id="KXA95064.1"/>
    </source>
</evidence>
<feature type="domain" description="ATP-dependent DNA ligase family profile" evidence="7">
    <location>
        <begin position="318"/>
        <end position="443"/>
    </location>
</feature>